<dbReference type="GO" id="GO:0006974">
    <property type="term" value="P:DNA damage response"/>
    <property type="evidence" value="ECO:0007669"/>
    <property type="project" value="UniProtKB-KW"/>
</dbReference>
<evidence type="ECO:0000256" key="4">
    <source>
        <dbReference type="ARBA" id="ARBA00022763"/>
    </source>
</evidence>
<dbReference type="EMBL" id="JBDFQZ010000003">
    <property type="protein sequence ID" value="KAK9741103.1"/>
    <property type="molecule type" value="Genomic_DNA"/>
</dbReference>
<accession>A0AAW1M5W3</accession>
<dbReference type="InterPro" id="IPR015943">
    <property type="entry name" value="WD40/YVTN_repeat-like_dom_sf"/>
</dbReference>
<reference evidence="8" key="1">
    <citation type="submission" date="2024-03" db="EMBL/GenBank/DDBJ databases">
        <title>WGS assembly of Saponaria officinalis var. Norfolk2.</title>
        <authorList>
            <person name="Jenkins J."/>
            <person name="Shu S."/>
            <person name="Grimwood J."/>
            <person name="Barry K."/>
            <person name="Goodstein D."/>
            <person name="Schmutz J."/>
            <person name="Leebens-Mack J."/>
            <person name="Osbourn A."/>
        </authorList>
    </citation>
    <scope>NUCLEOTIDE SEQUENCE [LARGE SCALE GENOMIC DNA]</scope>
    <source>
        <strain evidence="8">JIC</strain>
    </source>
</reference>
<dbReference type="PROSITE" id="PS00678">
    <property type="entry name" value="WD_REPEATS_1"/>
    <property type="match status" value="1"/>
</dbReference>
<evidence type="ECO:0000256" key="1">
    <source>
        <dbReference type="ARBA" id="ARBA00005434"/>
    </source>
</evidence>
<dbReference type="InterPro" id="IPR019775">
    <property type="entry name" value="WD40_repeat_CS"/>
</dbReference>
<gene>
    <name evidence="8" type="ORF">RND81_03G081800</name>
</gene>
<evidence type="ECO:0000256" key="2">
    <source>
        <dbReference type="ARBA" id="ARBA00022574"/>
    </source>
</evidence>
<evidence type="ECO:0000256" key="7">
    <source>
        <dbReference type="SAM" id="MobiDB-lite"/>
    </source>
</evidence>
<feature type="compositionally biased region" description="Basic and acidic residues" evidence="7">
    <location>
        <begin position="47"/>
        <end position="65"/>
    </location>
</feature>
<sequence>MAFGEKMTAYERQRLENIRRNTQMMASLNVHDRLSDLATSSKRLREKKSYKQSSEKKKKSEEPVVIRRSLRSQGIPPDSKGLPMDSNESLVNPSKKTIKLLYTSSPDLAVAGPVSMKDAYCLEEGSYRAVVDKFTNITNSQSDDVGKNKTKCVANGVPMPSSKVERVNLEEPLDMNSLNLESENIARVVPGEIYCVRFIPTTDMTMVVAGSKYGHLAFWDVKPEKEDEDVIHLYRPHASLISGIYVHPFSLSKVYTSSYDGFVRFMDIEREEFNLAYSSSSDSELYSLSLQPNDADSIYIGDGRGYLNVVDGRVGELTNSWSLHDWRINTIDFNPANPNIMVTSSSDGLACLWDLRKMDVKHSEPISLQSFVHKRAVHSAYFSPSGSSVATTSMDGNIGVICGINFEDKFMIPHAIRTNQWVSTFRASWGWEDTHLFIGNMKRKVDVVSVNQRKAVHTLESPLMTAIPCRYDAHPYTVGLLAGATSGGQIYIWTAS</sequence>
<keyword evidence="3" id="KW-0677">Repeat</keyword>
<proteinExistence type="inferred from homology"/>
<dbReference type="Pfam" id="PF00400">
    <property type="entry name" value="WD40"/>
    <property type="match status" value="2"/>
</dbReference>
<evidence type="ECO:0000313" key="9">
    <source>
        <dbReference type="Proteomes" id="UP001443914"/>
    </source>
</evidence>
<dbReference type="PANTHER" id="PTHR14773">
    <property type="entry name" value="WD REPEAT-CONTAINING PROTEIN 76"/>
    <property type="match status" value="1"/>
</dbReference>
<dbReference type="InterPro" id="IPR001680">
    <property type="entry name" value="WD40_rpt"/>
</dbReference>
<dbReference type="PANTHER" id="PTHR14773:SF0">
    <property type="entry name" value="WD REPEAT-CONTAINING PROTEIN 76"/>
    <property type="match status" value="1"/>
</dbReference>
<name>A0AAW1M5W3_SAPOF</name>
<dbReference type="InterPro" id="IPR050853">
    <property type="entry name" value="WD_repeat_DNA-damage-binding"/>
</dbReference>
<keyword evidence="2 6" id="KW-0853">WD repeat</keyword>
<dbReference type="Proteomes" id="UP001443914">
    <property type="component" value="Unassembled WGS sequence"/>
</dbReference>
<dbReference type="GO" id="GO:0005634">
    <property type="term" value="C:nucleus"/>
    <property type="evidence" value="ECO:0007669"/>
    <property type="project" value="TreeGrafter"/>
</dbReference>
<dbReference type="GO" id="GO:0003677">
    <property type="term" value="F:DNA binding"/>
    <property type="evidence" value="ECO:0007669"/>
    <property type="project" value="UniProtKB-KW"/>
</dbReference>
<evidence type="ECO:0000256" key="5">
    <source>
        <dbReference type="ARBA" id="ARBA00023125"/>
    </source>
</evidence>
<organism evidence="8 9">
    <name type="scientific">Saponaria officinalis</name>
    <name type="common">Common soapwort</name>
    <name type="synonym">Lychnis saponaria</name>
    <dbReference type="NCBI Taxonomy" id="3572"/>
    <lineage>
        <taxon>Eukaryota</taxon>
        <taxon>Viridiplantae</taxon>
        <taxon>Streptophyta</taxon>
        <taxon>Embryophyta</taxon>
        <taxon>Tracheophyta</taxon>
        <taxon>Spermatophyta</taxon>
        <taxon>Magnoliopsida</taxon>
        <taxon>eudicotyledons</taxon>
        <taxon>Gunneridae</taxon>
        <taxon>Pentapetalae</taxon>
        <taxon>Caryophyllales</taxon>
        <taxon>Caryophyllaceae</taxon>
        <taxon>Caryophylleae</taxon>
        <taxon>Saponaria</taxon>
    </lineage>
</organism>
<evidence type="ECO:0000256" key="3">
    <source>
        <dbReference type="ARBA" id="ARBA00022737"/>
    </source>
</evidence>
<dbReference type="SMART" id="SM00320">
    <property type="entry name" value="WD40"/>
    <property type="match status" value="4"/>
</dbReference>
<feature type="repeat" description="WD" evidence="6">
    <location>
        <begin position="321"/>
        <end position="363"/>
    </location>
</feature>
<dbReference type="GO" id="GO:2000001">
    <property type="term" value="P:regulation of DNA damage checkpoint"/>
    <property type="evidence" value="ECO:0007669"/>
    <property type="project" value="TreeGrafter"/>
</dbReference>
<dbReference type="SUPFAM" id="SSF50978">
    <property type="entry name" value="WD40 repeat-like"/>
    <property type="match status" value="1"/>
</dbReference>
<protein>
    <recommendedName>
        <fullName evidence="10">WD repeat-containing protein 76</fullName>
    </recommendedName>
</protein>
<keyword evidence="9" id="KW-1185">Reference proteome</keyword>
<dbReference type="PROSITE" id="PS50082">
    <property type="entry name" value="WD_REPEATS_2"/>
    <property type="match status" value="1"/>
</dbReference>
<evidence type="ECO:0008006" key="10">
    <source>
        <dbReference type="Google" id="ProtNLM"/>
    </source>
</evidence>
<feature type="region of interest" description="Disordered" evidence="7">
    <location>
        <begin position="35"/>
        <end position="90"/>
    </location>
</feature>
<evidence type="ECO:0000256" key="6">
    <source>
        <dbReference type="PROSITE-ProRule" id="PRU00221"/>
    </source>
</evidence>
<evidence type="ECO:0000313" key="8">
    <source>
        <dbReference type="EMBL" id="KAK9741103.1"/>
    </source>
</evidence>
<keyword evidence="4" id="KW-0227">DNA damage</keyword>
<dbReference type="Gene3D" id="2.130.10.10">
    <property type="entry name" value="YVTN repeat-like/Quinoprotein amine dehydrogenase"/>
    <property type="match status" value="1"/>
</dbReference>
<comment type="similarity">
    <text evidence="1">Belongs to the WD repeat DDB2/WDR76 family.</text>
</comment>
<dbReference type="InterPro" id="IPR036322">
    <property type="entry name" value="WD40_repeat_dom_sf"/>
</dbReference>
<comment type="caution">
    <text evidence="8">The sequence shown here is derived from an EMBL/GenBank/DDBJ whole genome shotgun (WGS) entry which is preliminary data.</text>
</comment>
<keyword evidence="5" id="KW-0238">DNA-binding</keyword>
<dbReference type="AlphaFoldDB" id="A0AAW1M5W3"/>